<keyword evidence="5" id="KW-1185">Reference proteome</keyword>
<dbReference type="PANTHER" id="PTHR10655">
    <property type="entry name" value="LYSOPHOSPHOLIPASE-RELATED"/>
    <property type="match status" value="1"/>
</dbReference>
<dbReference type="InterPro" id="IPR050565">
    <property type="entry name" value="LYPA1-2/EST-like"/>
</dbReference>
<feature type="domain" description="Phospholipase/carboxylesterase/thioesterase" evidence="3">
    <location>
        <begin position="14"/>
        <end position="73"/>
    </location>
</feature>
<reference evidence="5" key="1">
    <citation type="submission" date="2017-01" db="EMBL/GenBank/DDBJ databases">
        <title>Comparative genomics of anhydrobiosis in the tardigrade Hypsibius dujardini.</title>
        <authorList>
            <person name="Yoshida Y."/>
            <person name="Koutsovoulos G."/>
            <person name="Laetsch D."/>
            <person name="Stevens L."/>
            <person name="Kumar S."/>
            <person name="Horikawa D."/>
            <person name="Ishino K."/>
            <person name="Komine S."/>
            <person name="Tomita M."/>
            <person name="Blaxter M."/>
            <person name="Arakawa K."/>
        </authorList>
    </citation>
    <scope>NUCLEOTIDE SEQUENCE [LARGE SCALE GENOMIC DNA]</scope>
    <source>
        <strain evidence="5">Z151</strain>
    </source>
</reference>
<sequence length="73" mass="7881">MASAAAARKPTTYTVKPSGTQSGTVIFLHGLGDTGQGWSQMFQEIREPHLKYLFPTAASIPVTLNGGMRMPSW</sequence>
<dbReference type="PANTHER" id="PTHR10655:SF68">
    <property type="entry name" value="PALMITOYL-PROTEIN HYDROLASE"/>
    <property type="match status" value="1"/>
</dbReference>
<dbReference type="Pfam" id="PF02230">
    <property type="entry name" value="Abhydrolase_2"/>
    <property type="match status" value="1"/>
</dbReference>
<dbReference type="InterPro" id="IPR003140">
    <property type="entry name" value="PLipase/COase/thioEstase"/>
</dbReference>
<evidence type="ECO:0000313" key="5">
    <source>
        <dbReference type="Proteomes" id="UP000192578"/>
    </source>
</evidence>
<dbReference type="GO" id="GO:0052689">
    <property type="term" value="F:carboxylic ester hydrolase activity"/>
    <property type="evidence" value="ECO:0007669"/>
    <property type="project" value="TreeGrafter"/>
</dbReference>
<dbReference type="Proteomes" id="UP000192578">
    <property type="component" value="Unassembled WGS sequence"/>
</dbReference>
<dbReference type="EC" id="3.1.2.22" evidence="2"/>
<evidence type="ECO:0000259" key="3">
    <source>
        <dbReference type="Pfam" id="PF02230"/>
    </source>
</evidence>
<dbReference type="Gene3D" id="3.40.50.1820">
    <property type="entry name" value="alpha/beta hydrolase"/>
    <property type="match status" value="1"/>
</dbReference>
<organism evidence="4 5">
    <name type="scientific">Hypsibius exemplaris</name>
    <name type="common">Freshwater tardigrade</name>
    <dbReference type="NCBI Taxonomy" id="2072580"/>
    <lineage>
        <taxon>Eukaryota</taxon>
        <taxon>Metazoa</taxon>
        <taxon>Ecdysozoa</taxon>
        <taxon>Tardigrada</taxon>
        <taxon>Eutardigrada</taxon>
        <taxon>Parachela</taxon>
        <taxon>Hypsibioidea</taxon>
        <taxon>Hypsibiidae</taxon>
        <taxon>Hypsibius</taxon>
    </lineage>
</organism>
<dbReference type="AlphaFoldDB" id="A0A9X6NLQ3"/>
<comment type="caution">
    <text evidence="4">The sequence shown here is derived from an EMBL/GenBank/DDBJ whole genome shotgun (WGS) entry which is preliminary data.</text>
</comment>
<evidence type="ECO:0000256" key="2">
    <source>
        <dbReference type="ARBA" id="ARBA00012423"/>
    </source>
</evidence>
<evidence type="ECO:0000256" key="1">
    <source>
        <dbReference type="ARBA" id="ARBA00006499"/>
    </source>
</evidence>
<accession>A0A9X6NLQ3</accession>
<gene>
    <name evidence="4" type="ORF">BV898_16297</name>
</gene>
<evidence type="ECO:0000313" key="4">
    <source>
        <dbReference type="EMBL" id="OWA51834.1"/>
    </source>
</evidence>
<dbReference type="InterPro" id="IPR029058">
    <property type="entry name" value="AB_hydrolase_fold"/>
</dbReference>
<dbReference type="OrthoDB" id="2418081at2759"/>
<name>A0A9X6NLQ3_HYPEX</name>
<dbReference type="GO" id="GO:0005737">
    <property type="term" value="C:cytoplasm"/>
    <property type="evidence" value="ECO:0007669"/>
    <property type="project" value="TreeGrafter"/>
</dbReference>
<dbReference type="SUPFAM" id="SSF53474">
    <property type="entry name" value="alpha/beta-Hydrolases"/>
    <property type="match status" value="1"/>
</dbReference>
<dbReference type="GO" id="GO:0008474">
    <property type="term" value="F:palmitoyl-(protein) hydrolase activity"/>
    <property type="evidence" value="ECO:0007669"/>
    <property type="project" value="UniProtKB-EC"/>
</dbReference>
<protein>
    <recommendedName>
        <fullName evidence="2">palmitoyl-protein hydrolase</fullName>
        <ecNumber evidence="2">3.1.2.22</ecNumber>
    </recommendedName>
</protein>
<proteinExistence type="inferred from homology"/>
<comment type="similarity">
    <text evidence="1">Belongs to the AB hydrolase superfamily. AB hydrolase 2 family.</text>
</comment>
<dbReference type="EMBL" id="MTYJ01000241">
    <property type="protein sequence ID" value="OWA51834.1"/>
    <property type="molecule type" value="Genomic_DNA"/>
</dbReference>